<evidence type="ECO:0000313" key="3">
    <source>
        <dbReference type="Proteomes" id="UP001285908"/>
    </source>
</evidence>
<accession>A0AAJ0MT03</accession>
<evidence type="ECO:0000256" key="1">
    <source>
        <dbReference type="SAM" id="MobiDB-lite"/>
    </source>
</evidence>
<reference evidence="2 3" key="1">
    <citation type="journal article" date="2023" name="Mol. Phylogenet. Evol.">
        <title>Genome-scale phylogeny and comparative genomics of the fungal order Sordariales.</title>
        <authorList>
            <person name="Hensen N."/>
            <person name="Bonometti L."/>
            <person name="Westerberg I."/>
            <person name="Brannstrom I.O."/>
            <person name="Guillou S."/>
            <person name="Cros-Aarteil S."/>
            <person name="Calhoun S."/>
            <person name="Haridas S."/>
            <person name="Kuo A."/>
            <person name="Mondo S."/>
            <person name="Pangilinan J."/>
            <person name="Riley R."/>
            <person name="LaButti K."/>
            <person name="Andreopoulos B."/>
            <person name="Lipzen A."/>
            <person name="Chen C."/>
            <person name="Yan M."/>
            <person name="Daum C."/>
            <person name="Ng V."/>
            <person name="Clum A."/>
            <person name="Steindorff A."/>
            <person name="Ohm R.A."/>
            <person name="Martin F."/>
            <person name="Silar P."/>
            <person name="Natvig D.O."/>
            <person name="Lalanne C."/>
            <person name="Gautier V."/>
            <person name="Ament-Velasquez S.L."/>
            <person name="Kruys A."/>
            <person name="Hutchinson M.I."/>
            <person name="Powell A.J."/>
            <person name="Barry K."/>
            <person name="Miller A.N."/>
            <person name="Grigoriev I.V."/>
            <person name="Debuchy R."/>
            <person name="Gladieux P."/>
            <person name="Hiltunen Thoren M."/>
            <person name="Johannesson H."/>
        </authorList>
    </citation>
    <scope>NUCLEOTIDE SEQUENCE [LARGE SCALE GENOMIC DNA]</scope>
    <source>
        <strain evidence="2 3">FGSC 10403</strain>
    </source>
</reference>
<dbReference type="RefSeq" id="XP_062694727.1">
    <property type="nucleotide sequence ID" value="XM_062838182.1"/>
</dbReference>
<gene>
    <name evidence="2" type="ORF">B0T23DRAFT_395312</name>
</gene>
<dbReference type="EMBL" id="JAULSX010000003">
    <property type="protein sequence ID" value="KAK3495298.1"/>
    <property type="molecule type" value="Genomic_DNA"/>
</dbReference>
<proteinExistence type="predicted"/>
<organism evidence="2 3">
    <name type="scientific">Neurospora hispaniola</name>
    <dbReference type="NCBI Taxonomy" id="588809"/>
    <lineage>
        <taxon>Eukaryota</taxon>
        <taxon>Fungi</taxon>
        <taxon>Dikarya</taxon>
        <taxon>Ascomycota</taxon>
        <taxon>Pezizomycotina</taxon>
        <taxon>Sordariomycetes</taxon>
        <taxon>Sordariomycetidae</taxon>
        <taxon>Sordariales</taxon>
        <taxon>Sordariaceae</taxon>
        <taxon>Neurospora</taxon>
    </lineage>
</organism>
<feature type="region of interest" description="Disordered" evidence="1">
    <location>
        <begin position="23"/>
        <end position="47"/>
    </location>
</feature>
<sequence length="153" mass="16249">MADNQTADGSNANSDFLVSDNQRQSGNQVQNTLSSAQHSHNVENDDNNVFHNIADVGEQLANVQGPVIEGNPGAVGVHPNLPRDILAVDTMSRAELVAALEVLSATNLPAEAVCIDVEIVEAIITATVTFLHHNHTQCIHIDKATGERCTAHA</sequence>
<dbReference type="GeneID" id="87875804"/>
<name>A0AAJ0MT03_9PEZI</name>
<protein>
    <submittedName>
        <fullName evidence="2">Uncharacterized protein</fullName>
    </submittedName>
</protein>
<dbReference type="Proteomes" id="UP001285908">
    <property type="component" value="Unassembled WGS sequence"/>
</dbReference>
<feature type="compositionally biased region" description="Polar residues" evidence="1">
    <location>
        <begin position="23"/>
        <end position="39"/>
    </location>
</feature>
<evidence type="ECO:0000313" key="2">
    <source>
        <dbReference type="EMBL" id="KAK3495298.1"/>
    </source>
</evidence>
<comment type="caution">
    <text evidence="2">The sequence shown here is derived from an EMBL/GenBank/DDBJ whole genome shotgun (WGS) entry which is preliminary data.</text>
</comment>
<dbReference type="AlphaFoldDB" id="A0AAJ0MT03"/>
<keyword evidence="3" id="KW-1185">Reference proteome</keyword>